<protein>
    <submittedName>
        <fullName evidence="1">Uncharacterized protein</fullName>
    </submittedName>
</protein>
<keyword evidence="2" id="KW-1185">Reference proteome</keyword>
<comment type="caution">
    <text evidence="1">The sequence shown here is derived from an EMBL/GenBank/DDBJ whole genome shotgun (WGS) entry which is preliminary data.</text>
</comment>
<dbReference type="AlphaFoldDB" id="A0A8K0GGH7"/>
<organism evidence="1 2">
    <name type="scientific">Ignelater luminosus</name>
    <name type="common">Cucubano</name>
    <name type="synonym">Pyrophorus luminosus</name>
    <dbReference type="NCBI Taxonomy" id="2038154"/>
    <lineage>
        <taxon>Eukaryota</taxon>
        <taxon>Metazoa</taxon>
        <taxon>Ecdysozoa</taxon>
        <taxon>Arthropoda</taxon>
        <taxon>Hexapoda</taxon>
        <taxon>Insecta</taxon>
        <taxon>Pterygota</taxon>
        <taxon>Neoptera</taxon>
        <taxon>Endopterygota</taxon>
        <taxon>Coleoptera</taxon>
        <taxon>Polyphaga</taxon>
        <taxon>Elateriformia</taxon>
        <taxon>Elateroidea</taxon>
        <taxon>Elateridae</taxon>
        <taxon>Agrypninae</taxon>
        <taxon>Pyrophorini</taxon>
        <taxon>Ignelater</taxon>
    </lineage>
</organism>
<gene>
    <name evidence="1" type="ORF">ILUMI_07808</name>
</gene>
<proteinExistence type="predicted"/>
<accession>A0A8K0GGH7</accession>
<evidence type="ECO:0000313" key="2">
    <source>
        <dbReference type="Proteomes" id="UP000801492"/>
    </source>
</evidence>
<evidence type="ECO:0000313" key="1">
    <source>
        <dbReference type="EMBL" id="KAF2898366.1"/>
    </source>
</evidence>
<sequence length="128" mass="14449">MKTVEKKLSFDILEVGQNKIAPEIFNSNSDISVMSSKSSDLIDIDDQIFNDNQEENFIIGIITENHSVVVKYASKKVIGHYVAQAVNIEVNFLRRKQPDYSFVFPAVQNIGTVLAEDNSFSSNTKYRV</sequence>
<dbReference type="OrthoDB" id="6783693at2759"/>
<dbReference type="EMBL" id="VTPC01003554">
    <property type="protein sequence ID" value="KAF2898366.1"/>
    <property type="molecule type" value="Genomic_DNA"/>
</dbReference>
<reference evidence="1" key="1">
    <citation type="submission" date="2019-08" db="EMBL/GenBank/DDBJ databases">
        <title>The genome of the North American firefly Photinus pyralis.</title>
        <authorList>
            <consortium name="Photinus pyralis genome working group"/>
            <person name="Fallon T.R."/>
            <person name="Sander Lower S.E."/>
            <person name="Weng J.-K."/>
        </authorList>
    </citation>
    <scope>NUCLEOTIDE SEQUENCE</scope>
    <source>
        <strain evidence="1">TRF0915ILg1</strain>
        <tissue evidence="1">Whole body</tissue>
    </source>
</reference>
<name>A0A8K0GGH7_IGNLU</name>
<dbReference type="Proteomes" id="UP000801492">
    <property type="component" value="Unassembled WGS sequence"/>
</dbReference>